<evidence type="ECO:0000313" key="1">
    <source>
        <dbReference type="EMBL" id="KAF4034790.1"/>
    </source>
</evidence>
<keyword evidence="2" id="KW-1185">Reference proteome</keyword>
<sequence>MLLGDSDGVKYKLYANPTAWWNEDIHVVWLETPFGSLQRPRQPAILIVDDFSGHWTPLTYLRGEWVQLLRQQLREHTSSTHAFTFRAPTRANVCEWVCSSWEKLSATTIKNGFKRDHF</sequence>
<organism evidence="1 2">
    <name type="scientific">Phytophthora infestans</name>
    <name type="common">Potato late blight agent</name>
    <name type="synonym">Botrytis infestans</name>
    <dbReference type="NCBI Taxonomy" id="4787"/>
    <lineage>
        <taxon>Eukaryota</taxon>
        <taxon>Sar</taxon>
        <taxon>Stramenopiles</taxon>
        <taxon>Oomycota</taxon>
        <taxon>Peronosporomycetes</taxon>
        <taxon>Peronosporales</taxon>
        <taxon>Peronosporaceae</taxon>
        <taxon>Phytophthora</taxon>
    </lineage>
</organism>
<evidence type="ECO:0000313" key="2">
    <source>
        <dbReference type="Proteomes" id="UP000602510"/>
    </source>
</evidence>
<comment type="caution">
    <text evidence="1">The sequence shown here is derived from an EMBL/GenBank/DDBJ whole genome shotgun (WGS) entry which is preliminary data.</text>
</comment>
<protein>
    <recommendedName>
        <fullName evidence="3">DDE-1 domain-containing protein</fullName>
    </recommendedName>
</protein>
<reference evidence="1" key="1">
    <citation type="submission" date="2020-04" db="EMBL/GenBank/DDBJ databases">
        <title>Hybrid Assembly of Korean Phytophthora infestans isolates.</title>
        <authorList>
            <person name="Prokchorchik M."/>
            <person name="Lee Y."/>
            <person name="Seo J."/>
            <person name="Cho J.-H."/>
            <person name="Park Y.-E."/>
            <person name="Jang D.-C."/>
            <person name="Im J.-S."/>
            <person name="Choi J.-G."/>
            <person name="Park H.-J."/>
            <person name="Lee G.-B."/>
            <person name="Lee Y.-G."/>
            <person name="Hong S.-Y."/>
            <person name="Cho K."/>
            <person name="Sohn K.H."/>
        </authorList>
    </citation>
    <scope>NUCLEOTIDE SEQUENCE</scope>
    <source>
        <strain evidence="1">KR_1_A1</strain>
    </source>
</reference>
<proteinExistence type="predicted"/>
<evidence type="ECO:0008006" key="3">
    <source>
        <dbReference type="Google" id="ProtNLM"/>
    </source>
</evidence>
<name>A0A833WHD7_PHYIN</name>
<gene>
    <name evidence="1" type="ORF">GN244_ATG13244</name>
</gene>
<dbReference type="AlphaFoldDB" id="A0A833WHD7"/>
<dbReference type="Proteomes" id="UP000602510">
    <property type="component" value="Unassembled WGS sequence"/>
</dbReference>
<dbReference type="EMBL" id="WSZM01000349">
    <property type="protein sequence ID" value="KAF4034790.1"/>
    <property type="molecule type" value="Genomic_DNA"/>
</dbReference>
<accession>A0A833WHD7</accession>